<evidence type="ECO:0000259" key="3">
    <source>
        <dbReference type="PROSITE" id="PS50887"/>
    </source>
</evidence>
<dbReference type="PROSITE" id="PS51832">
    <property type="entry name" value="HD_GYP"/>
    <property type="match status" value="1"/>
</dbReference>
<dbReference type="CDD" id="cd06225">
    <property type="entry name" value="HAMP"/>
    <property type="match status" value="1"/>
</dbReference>
<dbReference type="CDD" id="cd01949">
    <property type="entry name" value="GGDEF"/>
    <property type="match status" value="1"/>
</dbReference>
<name>A0A1W1YPQ8_9FIRM</name>
<dbReference type="Pfam" id="PF00672">
    <property type="entry name" value="HAMP"/>
    <property type="match status" value="1"/>
</dbReference>
<evidence type="ECO:0000256" key="1">
    <source>
        <dbReference type="SAM" id="Phobius"/>
    </source>
</evidence>
<dbReference type="SMART" id="SM00304">
    <property type="entry name" value="HAMP"/>
    <property type="match status" value="1"/>
</dbReference>
<dbReference type="SUPFAM" id="SSF109604">
    <property type="entry name" value="HD-domain/PDEase-like"/>
    <property type="match status" value="1"/>
</dbReference>
<dbReference type="AlphaFoldDB" id="A0A1W1YPQ8"/>
<dbReference type="GO" id="GO:0007165">
    <property type="term" value="P:signal transduction"/>
    <property type="evidence" value="ECO:0007669"/>
    <property type="project" value="InterPro"/>
</dbReference>
<dbReference type="InterPro" id="IPR003607">
    <property type="entry name" value="HD/PDEase_dom"/>
</dbReference>
<dbReference type="GO" id="GO:0016020">
    <property type="term" value="C:membrane"/>
    <property type="evidence" value="ECO:0007669"/>
    <property type="project" value="InterPro"/>
</dbReference>
<keyword evidence="1" id="KW-0472">Membrane</keyword>
<dbReference type="SMART" id="SM00267">
    <property type="entry name" value="GGDEF"/>
    <property type="match status" value="1"/>
</dbReference>
<dbReference type="PANTHER" id="PTHR45228:SF1">
    <property type="entry name" value="CYCLIC DI-GMP PHOSPHODIESTERASE TM_0186"/>
    <property type="match status" value="1"/>
</dbReference>
<evidence type="ECO:0000259" key="2">
    <source>
        <dbReference type="PROSITE" id="PS50885"/>
    </source>
</evidence>
<keyword evidence="6" id="KW-1185">Reference proteome</keyword>
<dbReference type="SMART" id="SM00471">
    <property type="entry name" value="HDc"/>
    <property type="match status" value="1"/>
</dbReference>
<sequence length="693" mass="77618">MPIREKSIIIIGLTLCLLLFSIFFTADKILVNGYYQLEKSDTERNVKRAVKAVENEIDSLDNFVKDWAQWDESYDFIESRSQEYIDANLVDLTFISQRINFIMYTDLAGRIIYARAFDWDRREEIQLTEEMAAKLAAVKPIANRTPVLGINKGVLNLPEGQLLIAAGAISNSKGTASARGVLLVGRYVTYVEKEIISERVQLPLDFASWDGSELTPDFISAQSYLSYRDEVYVNPVDENYMAGYTVLSDVYGQPALMLRVLVHRDISHQGQQILNYFVVMLLIAGLVFGVAMLVLLERNVLSRLAKLSGIVEKIAKSKDLSIRLPVAGRDELTELATNINNMLGSLDEANTRLRYVGQHDTLTGLYNRSFFEEYMAKTRDTSESMQVIVADVDGLKLINDTLGHTSGDELLRQAAEVLKQVCPQDAIIARFGGDEFAVLLKNQPLEAGEELCRAIKEAVAQANHKNPGLTLSMSIGYSAGTLQSNDAGELLKEADNYMYRDKLFHNRSTRSAIVQTLKKALEVRDFITDGHADRLQDLVRLLGVEIGLSANKLSELQLFAQFHDIGKVGIPDGILFKPGRLNDEEMVIMHSHSEIGYRIARAAPDLVFIADWVLKHHEWWNGGGYPLGLKAEEIPLECRILALADAYDAMTNQRPYRAPMTKDEAMAEIRKNAGIQFDPELTQVFIAILAKLP</sequence>
<dbReference type="Gene3D" id="1.10.3210.10">
    <property type="entry name" value="Hypothetical protein af1432"/>
    <property type="match status" value="1"/>
</dbReference>
<protein>
    <submittedName>
        <fullName evidence="5">Diguanylate cyclase (GGDEF) domain-containing protein</fullName>
    </submittedName>
</protein>
<dbReference type="PANTHER" id="PTHR45228">
    <property type="entry name" value="CYCLIC DI-GMP PHOSPHODIESTERASE TM_0186-RELATED"/>
    <property type="match status" value="1"/>
</dbReference>
<dbReference type="PROSITE" id="PS50887">
    <property type="entry name" value="GGDEF"/>
    <property type="match status" value="1"/>
</dbReference>
<dbReference type="InterPro" id="IPR003660">
    <property type="entry name" value="HAMP_dom"/>
</dbReference>
<organism evidence="5 6">
    <name type="scientific">Sporomusa malonica</name>
    <dbReference type="NCBI Taxonomy" id="112901"/>
    <lineage>
        <taxon>Bacteria</taxon>
        <taxon>Bacillati</taxon>
        <taxon>Bacillota</taxon>
        <taxon>Negativicutes</taxon>
        <taxon>Selenomonadales</taxon>
        <taxon>Sporomusaceae</taxon>
        <taxon>Sporomusa</taxon>
    </lineage>
</organism>
<feature type="transmembrane region" description="Helical" evidence="1">
    <location>
        <begin position="273"/>
        <end position="296"/>
    </location>
</feature>
<dbReference type="NCBIfam" id="TIGR00254">
    <property type="entry name" value="GGDEF"/>
    <property type="match status" value="1"/>
</dbReference>
<keyword evidence="1" id="KW-0812">Transmembrane</keyword>
<dbReference type="SUPFAM" id="SSF55073">
    <property type="entry name" value="Nucleotide cyclase"/>
    <property type="match status" value="1"/>
</dbReference>
<dbReference type="InterPro" id="IPR029787">
    <property type="entry name" value="Nucleotide_cyclase"/>
</dbReference>
<dbReference type="OrthoDB" id="9804747at2"/>
<gene>
    <name evidence="5" type="ORF">SAMN04488500_10257</name>
</gene>
<dbReference type="InterPro" id="IPR000160">
    <property type="entry name" value="GGDEF_dom"/>
</dbReference>
<proteinExistence type="predicted"/>
<dbReference type="PROSITE" id="PS50885">
    <property type="entry name" value="HAMP"/>
    <property type="match status" value="1"/>
</dbReference>
<evidence type="ECO:0000313" key="6">
    <source>
        <dbReference type="Proteomes" id="UP000192738"/>
    </source>
</evidence>
<dbReference type="InterPro" id="IPR007892">
    <property type="entry name" value="CHASE4"/>
</dbReference>
<feature type="domain" description="HAMP" evidence="2">
    <location>
        <begin position="298"/>
        <end position="351"/>
    </location>
</feature>
<dbReference type="Pfam" id="PF13487">
    <property type="entry name" value="HD_5"/>
    <property type="match status" value="1"/>
</dbReference>
<dbReference type="Gene3D" id="3.30.70.270">
    <property type="match status" value="1"/>
</dbReference>
<dbReference type="Gene3D" id="6.10.340.10">
    <property type="match status" value="1"/>
</dbReference>
<dbReference type="Pfam" id="PF00990">
    <property type="entry name" value="GGDEF"/>
    <property type="match status" value="1"/>
</dbReference>
<dbReference type="CDD" id="cd00077">
    <property type="entry name" value="HDc"/>
    <property type="match status" value="1"/>
</dbReference>
<dbReference type="SUPFAM" id="SSF158472">
    <property type="entry name" value="HAMP domain-like"/>
    <property type="match status" value="1"/>
</dbReference>
<dbReference type="InterPro" id="IPR052020">
    <property type="entry name" value="Cyclic_di-GMP/3'3'-cGAMP_PDE"/>
</dbReference>
<accession>A0A1W1YPQ8</accession>
<dbReference type="RefSeq" id="WP_084573975.1">
    <property type="nucleotide sequence ID" value="NZ_CP155572.1"/>
</dbReference>
<keyword evidence="1" id="KW-1133">Transmembrane helix</keyword>
<dbReference type="InterPro" id="IPR037522">
    <property type="entry name" value="HD_GYP_dom"/>
</dbReference>
<reference evidence="5 6" key="1">
    <citation type="submission" date="2017-04" db="EMBL/GenBank/DDBJ databases">
        <authorList>
            <person name="Afonso C.L."/>
            <person name="Miller P.J."/>
            <person name="Scott M.A."/>
            <person name="Spackman E."/>
            <person name="Goraichik I."/>
            <person name="Dimitrov K.M."/>
            <person name="Suarez D.L."/>
            <person name="Swayne D.E."/>
        </authorList>
    </citation>
    <scope>NUCLEOTIDE SEQUENCE [LARGE SCALE GENOMIC DNA]</scope>
    <source>
        <strain evidence="5 6">DSM 5090</strain>
    </source>
</reference>
<dbReference type="Proteomes" id="UP000192738">
    <property type="component" value="Unassembled WGS sequence"/>
</dbReference>
<dbReference type="InterPro" id="IPR043128">
    <property type="entry name" value="Rev_trsase/Diguanyl_cyclase"/>
</dbReference>
<dbReference type="Pfam" id="PF05228">
    <property type="entry name" value="CHASE4"/>
    <property type="match status" value="1"/>
</dbReference>
<feature type="domain" description="GGDEF" evidence="3">
    <location>
        <begin position="383"/>
        <end position="515"/>
    </location>
</feature>
<dbReference type="STRING" id="112901.SAMN04488500_10257"/>
<dbReference type="EMBL" id="FWXI01000002">
    <property type="protein sequence ID" value="SMC38134.1"/>
    <property type="molecule type" value="Genomic_DNA"/>
</dbReference>
<evidence type="ECO:0000259" key="4">
    <source>
        <dbReference type="PROSITE" id="PS51832"/>
    </source>
</evidence>
<feature type="domain" description="HD-GYP" evidence="4">
    <location>
        <begin position="506"/>
        <end position="693"/>
    </location>
</feature>
<evidence type="ECO:0000313" key="5">
    <source>
        <dbReference type="EMBL" id="SMC38134.1"/>
    </source>
</evidence>